<dbReference type="InterPro" id="IPR003607">
    <property type="entry name" value="HD/PDEase_dom"/>
</dbReference>
<dbReference type="SUPFAM" id="SSF109604">
    <property type="entry name" value="HD-domain/PDEase-like"/>
    <property type="match status" value="1"/>
</dbReference>
<accession>A0ABR3FB09</accession>
<protein>
    <recommendedName>
        <fullName evidence="2">HD/PDEase domain-containing protein</fullName>
    </recommendedName>
</protein>
<name>A0ABR3FB09_9AGAR</name>
<feature type="compositionally biased region" description="Polar residues" evidence="1">
    <location>
        <begin position="7"/>
        <end position="19"/>
    </location>
</feature>
<dbReference type="CDD" id="cd00077">
    <property type="entry name" value="HDc"/>
    <property type="match status" value="1"/>
</dbReference>
<feature type="region of interest" description="Disordered" evidence="1">
    <location>
        <begin position="1"/>
        <end position="20"/>
    </location>
</feature>
<dbReference type="SMART" id="SM00471">
    <property type="entry name" value="HDc"/>
    <property type="match status" value="1"/>
</dbReference>
<dbReference type="Proteomes" id="UP001465976">
    <property type="component" value="Unassembled WGS sequence"/>
</dbReference>
<proteinExistence type="predicted"/>
<feature type="domain" description="HD/PDEase" evidence="2">
    <location>
        <begin position="39"/>
        <end position="164"/>
    </location>
</feature>
<dbReference type="PANTHER" id="PTHR35569:SF1">
    <property type="entry name" value="CYANAMIDE HYDRATASE DDI2-RELATED"/>
    <property type="match status" value="1"/>
</dbReference>
<reference evidence="3 4" key="1">
    <citation type="submission" date="2024-02" db="EMBL/GenBank/DDBJ databases">
        <title>A draft genome for the cacao thread blight pathogen Marasmius crinis-equi.</title>
        <authorList>
            <person name="Cohen S.P."/>
            <person name="Baruah I.K."/>
            <person name="Amoako-Attah I."/>
            <person name="Bukari Y."/>
            <person name="Meinhardt L.W."/>
            <person name="Bailey B.A."/>
        </authorList>
    </citation>
    <scope>NUCLEOTIDE SEQUENCE [LARGE SCALE GENOMIC DNA]</scope>
    <source>
        <strain evidence="3 4">GH-76</strain>
    </source>
</reference>
<organism evidence="3 4">
    <name type="scientific">Marasmius crinis-equi</name>
    <dbReference type="NCBI Taxonomy" id="585013"/>
    <lineage>
        <taxon>Eukaryota</taxon>
        <taxon>Fungi</taxon>
        <taxon>Dikarya</taxon>
        <taxon>Basidiomycota</taxon>
        <taxon>Agaricomycotina</taxon>
        <taxon>Agaricomycetes</taxon>
        <taxon>Agaricomycetidae</taxon>
        <taxon>Agaricales</taxon>
        <taxon>Marasmiineae</taxon>
        <taxon>Marasmiaceae</taxon>
        <taxon>Marasmius</taxon>
    </lineage>
</organism>
<dbReference type="InterPro" id="IPR006674">
    <property type="entry name" value="HD_domain"/>
</dbReference>
<evidence type="ECO:0000259" key="2">
    <source>
        <dbReference type="SMART" id="SM00471"/>
    </source>
</evidence>
<sequence length="224" mass="24246">MCPPSSFPTAESTTPSAINTDFVPPTDIAQAAFKTSSHVAPSILNHSIRVYLHASALAKSSDSVYALTNNPAKHDLLFTACILHDIGTCDTYDGPQRFEVEGADGAVALLRSFQVDEKDIHDVWVAIAIHTSAGIAERIHELARLVREAVLIDFGKLLGGDEVVELKKQVEEAYPRLGVEKELGNSVVGQAVRRPGKAPPASWPGILYRSHLAEPEWKGVNKAF</sequence>
<dbReference type="Gene3D" id="1.10.3210.10">
    <property type="entry name" value="Hypothetical protein af1432"/>
    <property type="match status" value="1"/>
</dbReference>
<gene>
    <name evidence="3" type="ORF">V5O48_009462</name>
</gene>
<evidence type="ECO:0000256" key="1">
    <source>
        <dbReference type="SAM" id="MobiDB-lite"/>
    </source>
</evidence>
<evidence type="ECO:0000313" key="3">
    <source>
        <dbReference type="EMBL" id="KAL0572497.1"/>
    </source>
</evidence>
<evidence type="ECO:0000313" key="4">
    <source>
        <dbReference type="Proteomes" id="UP001465976"/>
    </source>
</evidence>
<keyword evidence="4" id="KW-1185">Reference proteome</keyword>
<dbReference type="EMBL" id="JBAHYK010000623">
    <property type="protein sequence ID" value="KAL0572497.1"/>
    <property type="molecule type" value="Genomic_DNA"/>
</dbReference>
<comment type="caution">
    <text evidence="3">The sequence shown here is derived from an EMBL/GenBank/DDBJ whole genome shotgun (WGS) entry which is preliminary data.</text>
</comment>
<dbReference type="PANTHER" id="PTHR35569">
    <property type="entry name" value="CYANAMIDE HYDRATASE DDI2-RELATED"/>
    <property type="match status" value="1"/>
</dbReference>
<dbReference type="Pfam" id="PF01966">
    <property type="entry name" value="HD"/>
    <property type="match status" value="1"/>
</dbReference>